<name>A0A9J6AWX3_SOLCO</name>
<protein>
    <submittedName>
        <fullName evidence="1">Uncharacterized protein</fullName>
    </submittedName>
</protein>
<accession>A0A9J6AWX3</accession>
<dbReference type="Proteomes" id="UP000824120">
    <property type="component" value="Chromosome 1"/>
</dbReference>
<sequence length="107" mass="12035">MSSVRYRSRLLLPEFYQSELDLKLCTRILGTPFSRHPDLKTRSIEITYTGTKFFPSFKLPCDFPSFDGVAFVWRSMGNAESLYNSTAGPALNGWPAAIILPEIGARV</sequence>
<dbReference type="EMBL" id="JACXVP010000001">
    <property type="protein sequence ID" value="KAG5628964.1"/>
    <property type="molecule type" value="Genomic_DNA"/>
</dbReference>
<evidence type="ECO:0000313" key="2">
    <source>
        <dbReference type="Proteomes" id="UP000824120"/>
    </source>
</evidence>
<evidence type="ECO:0000313" key="1">
    <source>
        <dbReference type="EMBL" id="KAG5628964.1"/>
    </source>
</evidence>
<keyword evidence="2" id="KW-1185">Reference proteome</keyword>
<reference evidence="1 2" key="1">
    <citation type="submission" date="2020-09" db="EMBL/GenBank/DDBJ databases">
        <title>De no assembly of potato wild relative species, Solanum commersonii.</title>
        <authorList>
            <person name="Cho K."/>
        </authorList>
    </citation>
    <scope>NUCLEOTIDE SEQUENCE [LARGE SCALE GENOMIC DNA]</scope>
    <source>
        <strain evidence="1">LZ3.2</strain>
        <tissue evidence="1">Leaf</tissue>
    </source>
</reference>
<organism evidence="1 2">
    <name type="scientific">Solanum commersonii</name>
    <name type="common">Commerson's wild potato</name>
    <name type="synonym">Commerson's nightshade</name>
    <dbReference type="NCBI Taxonomy" id="4109"/>
    <lineage>
        <taxon>Eukaryota</taxon>
        <taxon>Viridiplantae</taxon>
        <taxon>Streptophyta</taxon>
        <taxon>Embryophyta</taxon>
        <taxon>Tracheophyta</taxon>
        <taxon>Spermatophyta</taxon>
        <taxon>Magnoliopsida</taxon>
        <taxon>eudicotyledons</taxon>
        <taxon>Gunneridae</taxon>
        <taxon>Pentapetalae</taxon>
        <taxon>asterids</taxon>
        <taxon>lamiids</taxon>
        <taxon>Solanales</taxon>
        <taxon>Solanaceae</taxon>
        <taxon>Solanoideae</taxon>
        <taxon>Solaneae</taxon>
        <taxon>Solanum</taxon>
    </lineage>
</organism>
<proteinExistence type="predicted"/>
<gene>
    <name evidence="1" type="ORF">H5410_000681</name>
</gene>
<dbReference type="AlphaFoldDB" id="A0A9J6AWX3"/>
<comment type="caution">
    <text evidence="1">The sequence shown here is derived from an EMBL/GenBank/DDBJ whole genome shotgun (WGS) entry which is preliminary data.</text>
</comment>